<dbReference type="InterPro" id="IPR034457">
    <property type="entry name" value="Organic_radical-activating"/>
</dbReference>
<dbReference type="GO" id="GO:0046872">
    <property type="term" value="F:metal ion binding"/>
    <property type="evidence" value="ECO:0007669"/>
    <property type="project" value="UniProtKB-KW"/>
</dbReference>
<feature type="binding site" evidence="6">
    <location>
        <position position="88"/>
    </location>
    <ligand>
        <name>[4Fe-4S] cluster</name>
        <dbReference type="ChEBI" id="CHEBI:49883"/>
        <note>4Fe-4S-S-AdoMet</note>
    </ligand>
</feature>
<dbReference type="RefSeq" id="WP_072311213.1">
    <property type="nucleotide sequence ID" value="NZ_FPIW01000004.1"/>
</dbReference>
<evidence type="ECO:0000313" key="9">
    <source>
        <dbReference type="Proteomes" id="UP000182680"/>
    </source>
</evidence>
<dbReference type="SFLD" id="SFLDS00029">
    <property type="entry name" value="Radical_SAM"/>
    <property type="match status" value="1"/>
</dbReference>
<evidence type="ECO:0000256" key="6">
    <source>
        <dbReference type="PIRSR" id="PIRSR004869-50"/>
    </source>
</evidence>
<dbReference type="Pfam" id="PF04055">
    <property type="entry name" value="Radical_SAM"/>
    <property type="match status" value="1"/>
</dbReference>
<dbReference type="Gene3D" id="3.20.20.70">
    <property type="entry name" value="Aldolase class I"/>
    <property type="match status" value="1"/>
</dbReference>
<dbReference type="PANTHER" id="PTHR30352">
    <property type="entry name" value="PYRUVATE FORMATE-LYASE-ACTIVATING ENZYME"/>
    <property type="match status" value="1"/>
</dbReference>
<dbReference type="CDD" id="cd01335">
    <property type="entry name" value="Radical_SAM"/>
    <property type="match status" value="1"/>
</dbReference>
<dbReference type="GO" id="GO:0051539">
    <property type="term" value="F:4 iron, 4 sulfur cluster binding"/>
    <property type="evidence" value="ECO:0007669"/>
    <property type="project" value="UniProtKB-KW"/>
</dbReference>
<evidence type="ECO:0000313" key="8">
    <source>
        <dbReference type="EMBL" id="SFW21034.1"/>
    </source>
</evidence>
<evidence type="ECO:0000256" key="5">
    <source>
        <dbReference type="ARBA" id="ARBA00023014"/>
    </source>
</evidence>
<keyword evidence="3 6" id="KW-0479">Metal-binding</keyword>
<dbReference type="EMBL" id="FPIW01000004">
    <property type="protein sequence ID" value="SFW21034.1"/>
    <property type="molecule type" value="Genomic_DNA"/>
</dbReference>
<dbReference type="PANTHER" id="PTHR30352:SF5">
    <property type="entry name" value="PYRUVATE FORMATE-LYASE 1-ACTIVATING ENZYME"/>
    <property type="match status" value="1"/>
</dbReference>
<accession>A0AA94HQR4</accession>
<comment type="cofactor">
    <cofactor evidence="6">
        <name>[4Fe-4S] cluster</name>
        <dbReference type="ChEBI" id="CHEBI:49883"/>
    </cofactor>
    <text evidence="6">Binds 1 [4Fe-4S] cluster. The cluster is coordinated with 3 cysteines and an exchangeable S-adenosyl-L-methionine.</text>
</comment>
<organism evidence="8 9">
    <name type="scientific">Desulfovibrio desulfuricans</name>
    <dbReference type="NCBI Taxonomy" id="876"/>
    <lineage>
        <taxon>Bacteria</taxon>
        <taxon>Pseudomonadati</taxon>
        <taxon>Thermodesulfobacteriota</taxon>
        <taxon>Desulfovibrionia</taxon>
        <taxon>Desulfovibrionales</taxon>
        <taxon>Desulfovibrionaceae</taxon>
        <taxon>Desulfovibrio</taxon>
    </lineage>
</organism>
<keyword evidence="8" id="KW-0670">Pyruvate</keyword>
<proteinExistence type="predicted"/>
<dbReference type="Proteomes" id="UP000182680">
    <property type="component" value="Unassembled WGS sequence"/>
</dbReference>
<evidence type="ECO:0000256" key="2">
    <source>
        <dbReference type="ARBA" id="ARBA00022691"/>
    </source>
</evidence>
<sequence length="340" mass="36968">MQTQLWQPLQGHDQGSVLCRLCAHGCRLKKGAKGLCGVRANINGELVSVVRDVVTAVNLDPVEKKPLYHFLPGSRTFSVGSVGCNFSCKFCQNSDIAHIPANGVVPGRRATPEDLILLAQENRARSMAFTYNEPTVFFELVYETASLAVARGMRSLLVTNGYMSTDCLTVLSRSVQAANVDLKAFSDSFYRQYCGARLQPVLDNLKTIRAMGWWLEVTTLVIPGVNDSPGELKAAASFIRQELGADTPWHISAFHGAHLMADHPSTPLAKLEEAWAIGRDEGLHFVYIGNAQSALGGNTFCPQCGNLVIERRGYNIRSLMQADTPGACPSCHAALTGVWS</sequence>
<dbReference type="GO" id="GO:0016829">
    <property type="term" value="F:lyase activity"/>
    <property type="evidence" value="ECO:0007669"/>
    <property type="project" value="UniProtKB-KW"/>
</dbReference>
<keyword evidence="1" id="KW-0004">4Fe-4S</keyword>
<evidence type="ECO:0000256" key="3">
    <source>
        <dbReference type="ARBA" id="ARBA00022723"/>
    </source>
</evidence>
<dbReference type="PROSITE" id="PS51918">
    <property type="entry name" value="RADICAL_SAM"/>
    <property type="match status" value="1"/>
</dbReference>
<evidence type="ECO:0000259" key="7">
    <source>
        <dbReference type="PROSITE" id="PS51918"/>
    </source>
</evidence>
<dbReference type="NCBIfam" id="TIGR04337">
    <property type="entry name" value="AmmeMemoSam_rS"/>
    <property type="match status" value="1"/>
</dbReference>
<dbReference type="InterPro" id="IPR027596">
    <property type="entry name" value="AmmeMemoSam_rS"/>
</dbReference>
<reference evidence="9" key="1">
    <citation type="submission" date="2016-11" db="EMBL/GenBank/DDBJ databases">
        <authorList>
            <person name="Jaros S."/>
            <person name="Januszkiewicz K."/>
            <person name="Wedrychowicz H."/>
        </authorList>
    </citation>
    <scope>NUCLEOTIDE SEQUENCE [LARGE SCALE GENOMIC DNA]</scope>
    <source>
        <strain evidence="9">DSM 7057</strain>
    </source>
</reference>
<feature type="domain" description="Radical SAM core" evidence="7">
    <location>
        <begin position="69"/>
        <end position="298"/>
    </location>
</feature>
<dbReference type="InterPro" id="IPR007197">
    <property type="entry name" value="rSAM"/>
</dbReference>
<dbReference type="PIRSF" id="PIRSF004869">
    <property type="entry name" value="PflX_prd"/>
    <property type="match status" value="1"/>
</dbReference>
<dbReference type="InterPro" id="IPR016431">
    <property type="entry name" value="Pyrv-formate_lyase-activ_prd"/>
</dbReference>
<evidence type="ECO:0000256" key="1">
    <source>
        <dbReference type="ARBA" id="ARBA00022485"/>
    </source>
</evidence>
<keyword evidence="4 6" id="KW-0408">Iron</keyword>
<feature type="binding site" evidence="6">
    <location>
        <position position="91"/>
    </location>
    <ligand>
        <name>[4Fe-4S] cluster</name>
        <dbReference type="ChEBI" id="CHEBI:49883"/>
        <note>4Fe-4S-S-AdoMet</note>
    </ligand>
</feature>
<feature type="binding site" evidence="6">
    <location>
        <position position="84"/>
    </location>
    <ligand>
        <name>[4Fe-4S] cluster</name>
        <dbReference type="ChEBI" id="CHEBI:49883"/>
        <note>4Fe-4S-S-AdoMet</note>
    </ligand>
</feature>
<comment type="caution">
    <text evidence="8">The sequence shown here is derived from an EMBL/GenBank/DDBJ whole genome shotgun (WGS) entry which is preliminary data.</text>
</comment>
<keyword evidence="5 6" id="KW-0411">Iron-sulfur</keyword>
<name>A0AA94HQR4_DESDE</name>
<protein>
    <submittedName>
        <fullName evidence="8">Pyruvate formate lyase activating enzyme</fullName>
    </submittedName>
</protein>
<dbReference type="AlphaFoldDB" id="A0AA94HQR4"/>
<keyword evidence="2 6" id="KW-0949">S-adenosyl-L-methionine</keyword>
<dbReference type="SFLD" id="SFLDG01101">
    <property type="entry name" value="Uncharacterised_Radical_SAM_Su"/>
    <property type="match status" value="1"/>
</dbReference>
<keyword evidence="8" id="KW-0456">Lyase</keyword>
<dbReference type="SUPFAM" id="SSF102114">
    <property type="entry name" value="Radical SAM enzymes"/>
    <property type="match status" value="1"/>
</dbReference>
<evidence type="ECO:0000256" key="4">
    <source>
        <dbReference type="ARBA" id="ARBA00023004"/>
    </source>
</evidence>
<gene>
    <name evidence="8" type="ORF">SAMN02910291_00397</name>
</gene>
<dbReference type="InterPro" id="IPR013785">
    <property type="entry name" value="Aldolase_TIM"/>
</dbReference>
<dbReference type="InterPro" id="IPR058240">
    <property type="entry name" value="rSAM_sf"/>
</dbReference>